<proteinExistence type="predicted"/>
<comment type="caution">
    <text evidence="1">The sequence shown here is derived from an EMBL/GenBank/DDBJ whole genome shotgun (WGS) entry which is preliminary data.</text>
</comment>
<sequence>MSSCFASGISEATVSVTGFDDMGTLLVGATLYGRTLGAYAHNCVRRIRLPILPQRVLTRPAVGCSGQQRQAADREQ</sequence>
<name>A0A918Q763_9ACTN</name>
<protein>
    <submittedName>
        <fullName evidence="1">Uncharacterized protein</fullName>
    </submittedName>
</protein>
<dbReference type="AlphaFoldDB" id="A0A918Q763"/>
<organism evidence="1 2">
    <name type="scientific">Streptomyces poonensis</name>
    <dbReference type="NCBI Taxonomy" id="68255"/>
    <lineage>
        <taxon>Bacteria</taxon>
        <taxon>Bacillati</taxon>
        <taxon>Actinomycetota</taxon>
        <taxon>Actinomycetes</taxon>
        <taxon>Kitasatosporales</taxon>
        <taxon>Streptomycetaceae</taxon>
        <taxon>Streptomyces</taxon>
    </lineage>
</organism>
<reference evidence="1" key="2">
    <citation type="submission" date="2020-09" db="EMBL/GenBank/DDBJ databases">
        <authorList>
            <person name="Sun Q."/>
            <person name="Ohkuma M."/>
        </authorList>
    </citation>
    <scope>NUCLEOTIDE SEQUENCE</scope>
    <source>
        <strain evidence="1">JCM 4815</strain>
    </source>
</reference>
<reference evidence="1" key="1">
    <citation type="journal article" date="2014" name="Int. J. Syst. Evol. Microbiol.">
        <title>Complete genome sequence of Corynebacterium casei LMG S-19264T (=DSM 44701T), isolated from a smear-ripened cheese.</title>
        <authorList>
            <consortium name="US DOE Joint Genome Institute (JGI-PGF)"/>
            <person name="Walter F."/>
            <person name="Albersmeier A."/>
            <person name="Kalinowski J."/>
            <person name="Ruckert C."/>
        </authorList>
    </citation>
    <scope>NUCLEOTIDE SEQUENCE</scope>
    <source>
        <strain evidence="1">JCM 4815</strain>
    </source>
</reference>
<keyword evidence="2" id="KW-1185">Reference proteome</keyword>
<dbReference type="EMBL" id="BMVW01000018">
    <property type="protein sequence ID" value="GGZ35724.1"/>
    <property type="molecule type" value="Genomic_DNA"/>
</dbReference>
<gene>
    <name evidence="1" type="ORF">GCM10010365_65760</name>
</gene>
<evidence type="ECO:0000313" key="2">
    <source>
        <dbReference type="Proteomes" id="UP000622166"/>
    </source>
</evidence>
<evidence type="ECO:0000313" key="1">
    <source>
        <dbReference type="EMBL" id="GGZ35724.1"/>
    </source>
</evidence>
<accession>A0A918Q763</accession>
<dbReference type="Proteomes" id="UP000622166">
    <property type="component" value="Unassembled WGS sequence"/>
</dbReference>